<keyword evidence="4" id="KW-0808">Transferase</keyword>
<name>A0A4R1BDS8_9PROT</name>
<feature type="transmembrane region" description="Helical" evidence="8">
    <location>
        <begin position="216"/>
        <end position="236"/>
    </location>
</feature>
<reference evidence="10 11" key="1">
    <citation type="submission" date="2019-03" db="EMBL/GenBank/DDBJ databases">
        <title>Genome sequence of Thiobacillaceae bacterium LSR1, a sulfur-oxidizing bacterium isolated from freshwater sediment.</title>
        <authorList>
            <person name="Li S."/>
        </authorList>
    </citation>
    <scope>NUCLEOTIDE SEQUENCE [LARGE SCALE GENOMIC DNA]</scope>
    <source>
        <strain evidence="10 11">LSR1</strain>
    </source>
</reference>
<dbReference type="Proteomes" id="UP000295443">
    <property type="component" value="Unassembled WGS sequence"/>
</dbReference>
<dbReference type="PANTHER" id="PTHR33908:SF11">
    <property type="entry name" value="MEMBRANE PROTEIN"/>
    <property type="match status" value="1"/>
</dbReference>
<dbReference type="InterPro" id="IPR038731">
    <property type="entry name" value="RgtA/B/C-like"/>
</dbReference>
<feature type="transmembrane region" description="Helical" evidence="8">
    <location>
        <begin position="330"/>
        <end position="349"/>
    </location>
</feature>
<feature type="transmembrane region" description="Helical" evidence="8">
    <location>
        <begin position="75"/>
        <end position="108"/>
    </location>
</feature>
<evidence type="ECO:0000256" key="6">
    <source>
        <dbReference type="ARBA" id="ARBA00022989"/>
    </source>
</evidence>
<dbReference type="GO" id="GO:0005886">
    <property type="term" value="C:plasma membrane"/>
    <property type="evidence" value="ECO:0007669"/>
    <property type="project" value="UniProtKB-SubCell"/>
</dbReference>
<protein>
    <recommendedName>
        <fullName evidence="9">Glycosyltransferase RgtA/B/C/D-like domain-containing protein</fullName>
    </recommendedName>
</protein>
<comment type="caution">
    <text evidence="10">The sequence shown here is derived from an EMBL/GenBank/DDBJ whole genome shotgun (WGS) entry which is preliminary data.</text>
</comment>
<proteinExistence type="predicted"/>
<dbReference type="EMBL" id="SJZB01000028">
    <property type="protein sequence ID" value="TCJ15275.1"/>
    <property type="molecule type" value="Genomic_DNA"/>
</dbReference>
<dbReference type="PANTHER" id="PTHR33908">
    <property type="entry name" value="MANNOSYLTRANSFERASE YKCB-RELATED"/>
    <property type="match status" value="1"/>
</dbReference>
<feature type="transmembrane region" description="Helical" evidence="8">
    <location>
        <begin position="298"/>
        <end position="318"/>
    </location>
</feature>
<dbReference type="OrthoDB" id="9153955at2"/>
<feature type="transmembrane region" description="Helical" evidence="8">
    <location>
        <begin position="257"/>
        <end position="278"/>
    </location>
</feature>
<keyword evidence="6 8" id="KW-1133">Transmembrane helix</keyword>
<dbReference type="GO" id="GO:0016763">
    <property type="term" value="F:pentosyltransferase activity"/>
    <property type="evidence" value="ECO:0007669"/>
    <property type="project" value="TreeGrafter"/>
</dbReference>
<accession>A0A4R1BDS8</accession>
<comment type="subcellular location">
    <subcellularLocation>
        <location evidence="1">Cell membrane</location>
        <topology evidence="1">Multi-pass membrane protein</topology>
    </subcellularLocation>
</comment>
<sequence length="492" mass="52458">MAPLCAYPSGNPMHAIPTSPARGGQDLWLGLGALAYFAVNALSQCLVSPTAELDQAQQLVLSQDLSWGYGPQPPLYSWLVNLLFALTGPSLAVLYAVKVALLGLLVAGMLQAAREIGLDARARLLAVAGLALIPQFVWESQRDLTHSVLATVCAVWTLWALFRLYRAPSLANHVLLGVLVGLGVLSKYNFGFFVLALIGAALLTPAYRRRLLTPRLLLAVAVALLVLAPHLAWFAGHAGAATASSAKFKMAGGFAPAGAVSVLYAVLAFLGPLILAYALSWRRAGGRPAALDGAHTGLLVRLALVMLGLLMAFVLVTGATHVKDRWMQPLFFFVPLLAAMTVAHARVFLGLAGAIALAVAVLLPGQALWASLHDKASRRNLPYAELAAALRAEAGRPDVILASNELLAGNMRLAFPDSRVGVVWSPDGLRAALAEYRGRTVWFLADNGGHDRGDRAWTEYAVAFPGRQPQVVERPLLHMATAGHRIYWLALP</sequence>
<organism evidence="10 11">
    <name type="scientific">Parasulfuritortus cantonensis</name>
    <dbReference type="NCBI Taxonomy" id="2528202"/>
    <lineage>
        <taxon>Bacteria</taxon>
        <taxon>Pseudomonadati</taxon>
        <taxon>Pseudomonadota</taxon>
        <taxon>Betaproteobacteria</taxon>
        <taxon>Nitrosomonadales</taxon>
        <taxon>Thiobacillaceae</taxon>
        <taxon>Parasulfuritortus</taxon>
    </lineage>
</organism>
<evidence type="ECO:0000256" key="3">
    <source>
        <dbReference type="ARBA" id="ARBA00022676"/>
    </source>
</evidence>
<keyword evidence="11" id="KW-1185">Reference proteome</keyword>
<evidence type="ECO:0000256" key="1">
    <source>
        <dbReference type="ARBA" id="ARBA00004651"/>
    </source>
</evidence>
<keyword evidence="2" id="KW-1003">Cell membrane</keyword>
<dbReference type="AlphaFoldDB" id="A0A4R1BDS8"/>
<dbReference type="InterPro" id="IPR050297">
    <property type="entry name" value="LipidA_mod_glycosyltrf_83"/>
</dbReference>
<dbReference type="Pfam" id="PF13231">
    <property type="entry name" value="PMT_2"/>
    <property type="match status" value="1"/>
</dbReference>
<feature type="domain" description="Glycosyltransferase RgtA/B/C/D-like" evidence="9">
    <location>
        <begin position="72"/>
        <end position="233"/>
    </location>
</feature>
<evidence type="ECO:0000256" key="7">
    <source>
        <dbReference type="ARBA" id="ARBA00023136"/>
    </source>
</evidence>
<feature type="transmembrane region" description="Helical" evidence="8">
    <location>
        <begin position="355"/>
        <end position="372"/>
    </location>
</feature>
<gene>
    <name evidence="10" type="ORF">EZJ19_07500</name>
</gene>
<evidence type="ECO:0000259" key="9">
    <source>
        <dbReference type="Pfam" id="PF13231"/>
    </source>
</evidence>
<dbReference type="GO" id="GO:0009103">
    <property type="term" value="P:lipopolysaccharide biosynthetic process"/>
    <property type="evidence" value="ECO:0007669"/>
    <property type="project" value="UniProtKB-ARBA"/>
</dbReference>
<feature type="transmembrane region" description="Helical" evidence="8">
    <location>
        <begin position="144"/>
        <end position="162"/>
    </location>
</feature>
<evidence type="ECO:0000256" key="5">
    <source>
        <dbReference type="ARBA" id="ARBA00022692"/>
    </source>
</evidence>
<evidence type="ECO:0000313" key="11">
    <source>
        <dbReference type="Proteomes" id="UP000295443"/>
    </source>
</evidence>
<keyword evidence="3" id="KW-0328">Glycosyltransferase</keyword>
<evidence type="ECO:0000256" key="4">
    <source>
        <dbReference type="ARBA" id="ARBA00022679"/>
    </source>
</evidence>
<evidence type="ECO:0000313" key="10">
    <source>
        <dbReference type="EMBL" id="TCJ15275.1"/>
    </source>
</evidence>
<evidence type="ECO:0000256" key="2">
    <source>
        <dbReference type="ARBA" id="ARBA00022475"/>
    </source>
</evidence>
<feature type="transmembrane region" description="Helical" evidence="8">
    <location>
        <begin position="174"/>
        <end position="204"/>
    </location>
</feature>
<keyword evidence="7 8" id="KW-0472">Membrane</keyword>
<evidence type="ECO:0000256" key="8">
    <source>
        <dbReference type="SAM" id="Phobius"/>
    </source>
</evidence>
<keyword evidence="5 8" id="KW-0812">Transmembrane</keyword>